<dbReference type="EMBL" id="JAOTJD010000018">
    <property type="protein sequence ID" value="MFD3264499.1"/>
    <property type="molecule type" value="Genomic_DNA"/>
</dbReference>
<accession>A0ABW6CNU9</accession>
<evidence type="ECO:0000313" key="2">
    <source>
        <dbReference type="EMBL" id="MFD3264499.1"/>
    </source>
</evidence>
<dbReference type="Proteomes" id="UP001598130">
    <property type="component" value="Unassembled WGS sequence"/>
</dbReference>
<sequence length="133" mass="13308">MLRLILAVILGPLVGLVVLGAVDGAANTIFPPPPGVNLTDPAAIRAATAVLPVGAQVGQVLAWLLGPLAGAWSANLIAGRRALAGRIVSGLFLAFAAWTVATTAYPMGTRVGLAIAVLIAALAADRASGRPRT</sequence>
<keyword evidence="1" id="KW-0812">Transmembrane</keyword>
<keyword evidence="3" id="KW-1185">Reference proteome</keyword>
<comment type="caution">
    <text evidence="2">The sequence shown here is derived from an EMBL/GenBank/DDBJ whole genome shotgun (WGS) entry which is preliminary data.</text>
</comment>
<evidence type="ECO:0000313" key="3">
    <source>
        <dbReference type="Proteomes" id="UP001598130"/>
    </source>
</evidence>
<gene>
    <name evidence="2" type="ORF">OCL97_11080</name>
</gene>
<feature type="transmembrane region" description="Helical" evidence="1">
    <location>
        <begin position="107"/>
        <end position="124"/>
    </location>
</feature>
<keyword evidence="1" id="KW-0472">Membrane</keyword>
<keyword evidence="1" id="KW-1133">Transmembrane helix</keyword>
<evidence type="ECO:0000256" key="1">
    <source>
        <dbReference type="SAM" id="Phobius"/>
    </source>
</evidence>
<organism evidence="2 3">
    <name type="scientific">Phenylobacterium ferrooxidans</name>
    <dbReference type="NCBI Taxonomy" id="2982689"/>
    <lineage>
        <taxon>Bacteria</taxon>
        <taxon>Pseudomonadati</taxon>
        <taxon>Pseudomonadota</taxon>
        <taxon>Alphaproteobacteria</taxon>
        <taxon>Caulobacterales</taxon>
        <taxon>Caulobacteraceae</taxon>
        <taxon>Phenylobacterium</taxon>
    </lineage>
</organism>
<proteinExistence type="predicted"/>
<reference evidence="2 3" key="1">
    <citation type="submission" date="2022-09" db="EMBL/GenBank/DDBJ databases">
        <title>New species of Phenylobacterium.</title>
        <authorList>
            <person name="Mieszkin S."/>
        </authorList>
    </citation>
    <scope>NUCLEOTIDE SEQUENCE [LARGE SCALE GENOMIC DNA]</scope>
    <source>
        <strain evidence="2 3">HK31-G</strain>
    </source>
</reference>
<protein>
    <submittedName>
        <fullName evidence="2">Uncharacterized protein</fullName>
    </submittedName>
</protein>
<feature type="transmembrane region" description="Helical" evidence="1">
    <location>
        <begin position="83"/>
        <end position="101"/>
    </location>
</feature>
<name>A0ABW6CNU9_9CAUL</name>
<dbReference type="RefSeq" id="WP_377370121.1">
    <property type="nucleotide sequence ID" value="NZ_JAOTJD010000018.1"/>
</dbReference>